<accession>A0AAD1XXD2</accession>
<name>A0AAD1XXD2_EUPCR</name>
<proteinExistence type="predicted"/>
<feature type="compositionally biased region" description="Basic and acidic residues" evidence="1">
    <location>
        <begin position="149"/>
        <end position="165"/>
    </location>
</feature>
<gene>
    <name evidence="2" type="ORF">ECRASSUSDP1_LOCUS22260</name>
</gene>
<feature type="region of interest" description="Disordered" evidence="1">
    <location>
        <begin position="138"/>
        <end position="207"/>
    </location>
</feature>
<dbReference type="EMBL" id="CAMPGE010022810">
    <property type="protein sequence ID" value="CAI2380820.1"/>
    <property type="molecule type" value="Genomic_DNA"/>
</dbReference>
<reference evidence="2" key="1">
    <citation type="submission" date="2023-07" db="EMBL/GenBank/DDBJ databases">
        <authorList>
            <consortium name="AG Swart"/>
            <person name="Singh M."/>
            <person name="Singh A."/>
            <person name="Seah K."/>
            <person name="Emmerich C."/>
        </authorList>
    </citation>
    <scope>NUCLEOTIDE SEQUENCE</scope>
    <source>
        <strain evidence="2">DP1</strain>
    </source>
</reference>
<dbReference type="Gene3D" id="3.30.40.10">
    <property type="entry name" value="Zinc/RING finger domain, C3HC4 (zinc finger)"/>
    <property type="match status" value="1"/>
</dbReference>
<dbReference type="AlphaFoldDB" id="A0AAD1XXD2"/>
<organism evidence="2 3">
    <name type="scientific">Euplotes crassus</name>
    <dbReference type="NCBI Taxonomy" id="5936"/>
    <lineage>
        <taxon>Eukaryota</taxon>
        <taxon>Sar</taxon>
        <taxon>Alveolata</taxon>
        <taxon>Ciliophora</taxon>
        <taxon>Intramacronucleata</taxon>
        <taxon>Spirotrichea</taxon>
        <taxon>Hypotrichia</taxon>
        <taxon>Euplotida</taxon>
        <taxon>Euplotidae</taxon>
        <taxon>Moneuplotes</taxon>
    </lineage>
</organism>
<evidence type="ECO:0000313" key="2">
    <source>
        <dbReference type="EMBL" id="CAI2380820.1"/>
    </source>
</evidence>
<protein>
    <submittedName>
        <fullName evidence="2">Uncharacterized protein</fullName>
    </submittedName>
</protein>
<comment type="caution">
    <text evidence="2">The sequence shown here is derived from an EMBL/GenBank/DDBJ whole genome shotgun (WGS) entry which is preliminary data.</text>
</comment>
<evidence type="ECO:0000256" key="1">
    <source>
        <dbReference type="SAM" id="MobiDB-lite"/>
    </source>
</evidence>
<evidence type="ECO:0000313" key="3">
    <source>
        <dbReference type="Proteomes" id="UP001295684"/>
    </source>
</evidence>
<dbReference type="Proteomes" id="UP001295684">
    <property type="component" value="Unassembled WGS sequence"/>
</dbReference>
<keyword evidence="3" id="KW-1185">Reference proteome</keyword>
<feature type="compositionally biased region" description="Polar residues" evidence="1">
    <location>
        <begin position="198"/>
        <end position="207"/>
    </location>
</feature>
<sequence length="207" mass="23196">MKPTNLFDTSVTNVNVTVPLWRVLLSEECKERLKCLVCENFPVDIGQCMKCSQTFCKVHFYESYLDNGCKTKCCNEEESDIKEIGNETITVGEDNQRVNLVELITKLKVRCHNKECYTKGSIPKIYEHDKTCPMNKEISVSGVDDSDNDSSKDLEDGIKSAKSIEDAESIECEGEDAKSFIGDSENGENSEEVKPKKNPNSLGQSVM</sequence>
<dbReference type="InterPro" id="IPR013083">
    <property type="entry name" value="Znf_RING/FYVE/PHD"/>
</dbReference>